<feature type="compositionally biased region" description="Basic and acidic residues" evidence="4">
    <location>
        <begin position="75"/>
        <end position="86"/>
    </location>
</feature>
<evidence type="ECO:0000256" key="4">
    <source>
        <dbReference type="SAM" id="MobiDB-lite"/>
    </source>
</evidence>
<dbReference type="AlphaFoldDB" id="A0A7X9ZVB7"/>
<evidence type="ECO:0000256" key="1">
    <source>
        <dbReference type="ARBA" id="ARBA00004442"/>
    </source>
</evidence>
<evidence type="ECO:0000256" key="2">
    <source>
        <dbReference type="ARBA" id="ARBA00023136"/>
    </source>
</evidence>
<sequence>MPVSTTALSVEALEQRSVQDISDVANLASGFRFSQEGGKNQPTPSLRPGPAADRRRGASDRRIFQRRAAVQRRGQHPDVRPGEHPGAKKPLGTFFGRNTIGGAVLINSQQPTFDTEGYIEAGYGRLRQFRLRTGRRDQRATGGRCRRIAHSGTVSKSRRADQEPDARKSGPGRHQPELSFRASLLLKPTENQTNT</sequence>
<feature type="region of interest" description="Disordered" evidence="4">
    <location>
        <begin position="32"/>
        <end position="92"/>
    </location>
</feature>
<dbReference type="RefSeq" id="WP_169574605.1">
    <property type="nucleotide sequence ID" value="NZ_JABBFV010000017.1"/>
</dbReference>
<name>A0A7X9ZVB7_9SPHN</name>
<evidence type="ECO:0000313" key="5">
    <source>
        <dbReference type="EMBL" id="NML12204.1"/>
    </source>
</evidence>
<evidence type="ECO:0000256" key="3">
    <source>
        <dbReference type="ARBA" id="ARBA00023237"/>
    </source>
</evidence>
<organism evidence="5 6">
    <name type="scientific">Sphingobium psychrophilum</name>
    <dbReference type="NCBI Taxonomy" id="2728834"/>
    <lineage>
        <taxon>Bacteria</taxon>
        <taxon>Pseudomonadati</taxon>
        <taxon>Pseudomonadota</taxon>
        <taxon>Alphaproteobacteria</taxon>
        <taxon>Sphingomonadales</taxon>
        <taxon>Sphingomonadaceae</taxon>
        <taxon>Sphingobium</taxon>
    </lineage>
</organism>
<feature type="compositionally biased region" description="Basic and acidic residues" evidence="4">
    <location>
        <begin position="158"/>
        <end position="168"/>
    </location>
</feature>
<dbReference type="InterPro" id="IPR036942">
    <property type="entry name" value="Beta-barrel_TonB_sf"/>
</dbReference>
<evidence type="ECO:0000313" key="6">
    <source>
        <dbReference type="Proteomes" id="UP000519023"/>
    </source>
</evidence>
<protein>
    <submittedName>
        <fullName evidence="5">Plug domain-containing protein</fullName>
    </submittedName>
</protein>
<accession>A0A7X9ZVB7</accession>
<dbReference type="GO" id="GO:0009279">
    <property type="term" value="C:cell outer membrane"/>
    <property type="evidence" value="ECO:0007669"/>
    <property type="project" value="UniProtKB-SubCell"/>
</dbReference>
<dbReference type="Gene3D" id="2.40.170.20">
    <property type="entry name" value="TonB-dependent receptor, beta-barrel domain"/>
    <property type="match status" value="1"/>
</dbReference>
<dbReference type="SUPFAM" id="SSF56935">
    <property type="entry name" value="Porins"/>
    <property type="match status" value="1"/>
</dbReference>
<keyword evidence="3" id="KW-0998">Cell outer membrane</keyword>
<feature type="compositionally biased region" description="Basic and acidic residues" evidence="4">
    <location>
        <begin position="52"/>
        <end position="63"/>
    </location>
</feature>
<dbReference type="EMBL" id="JABBFV010000017">
    <property type="protein sequence ID" value="NML12204.1"/>
    <property type="molecule type" value="Genomic_DNA"/>
</dbReference>
<keyword evidence="2" id="KW-0472">Membrane</keyword>
<reference evidence="5 6" key="1">
    <citation type="submission" date="2020-04" db="EMBL/GenBank/DDBJ databases">
        <title>Sphingobium sp. AR-3-1 isolated from Arctic soil.</title>
        <authorList>
            <person name="Dahal R.H."/>
            <person name="Chaudhary D.K."/>
        </authorList>
    </citation>
    <scope>NUCLEOTIDE SEQUENCE [LARGE SCALE GENOMIC DNA]</scope>
    <source>
        <strain evidence="5 6">AR-3-1</strain>
    </source>
</reference>
<dbReference type="Proteomes" id="UP000519023">
    <property type="component" value="Unassembled WGS sequence"/>
</dbReference>
<gene>
    <name evidence="5" type="ORF">HHL08_19005</name>
</gene>
<feature type="region of interest" description="Disordered" evidence="4">
    <location>
        <begin position="150"/>
        <end position="195"/>
    </location>
</feature>
<keyword evidence="6" id="KW-1185">Reference proteome</keyword>
<proteinExistence type="predicted"/>
<comment type="subcellular location">
    <subcellularLocation>
        <location evidence="1">Cell outer membrane</location>
    </subcellularLocation>
</comment>
<comment type="caution">
    <text evidence="5">The sequence shown here is derived from an EMBL/GenBank/DDBJ whole genome shotgun (WGS) entry which is preliminary data.</text>
</comment>